<feature type="compositionally biased region" description="Low complexity" evidence="3">
    <location>
        <begin position="66"/>
        <end position="75"/>
    </location>
</feature>
<feature type="compositionally biased region" description="Polar residues" evidence="3">
    <location>
        <begin position="141"/>
        <end position="161"/>
    </location>
</feature>
<evidence type="ECO:0000256" key="1">
    <source>
        <dbReference type="ARBA" id="ARBA00012493"/>
    </source>
</evidence>
<evidence type="ECO:0000313" key="6">
    <source>
        <dbReference type="Proteomes" id="UP001367676"/>
    </source>
</evidence>
<evidence type="ECO:0000313" key="5">
    <source>
        <dbReference type="EMBL" id="KAK7574193.1"/>
    </source>
</evidence>
<reference evidence="5 6" key="1">
    <citation type="submission" date="2024-03" db="EMBL/GenBank/DDBJ databases">
        <title>Adaptation during the transition from Ophiocordyceps entomopathogen to insect associate is accompanied by gene loss and intensified selection.</title>
        <authorList>
            <person name="Ward C.M."/>
            <person name="Onetto C.A."/>
            <person name="Borneman A.R."/>
        </authorList>
    </citation>
    <scope>NUCLEOTIDE SEQUENCE [LARGE SCALE GENOMIC DNA]</scope>
    <source>
        <strain evidence="5">AWRI1</strain>
        <tissue evidence="5">Single Adult Female</tissue>
    </source>
</reference>
<feature type="region of interest" description="Disordered" evidence="3">
    <location>
        <begin position="53"/>
        <end position="94"/>
    </location>
</feature>
<dbReference type="GO" id="GO:0003964">
    <property type="term" value="F:RNA-directed DNA polymerase activity"/>
    <property type="evidence" value="ECO:0007669"/>
    <property type="project" value="UniProtKB-EC"/>
</dbReference>
<accession>A0AAN9T5D6</accession>
<dbReference type="Proteomes" id="UP001367676">
    <property type="component" value="Unassembled WGS sequence"/>
</dbReference>
<dbReference type="SUPFAM" id="SSF53098">
    <property type="entry name" value="Ribonuclease H-like"/>
    <property type="match status" value="1"/>
</dbReference>
<keyword evidence="2" id="KW-0511">Multifunctional enzyme</keyword>
<dbReference type="InterPro" id="IPR041588">
    <property type="entry name" value="Integrase_H2C2"/>
</dbReference>
<evidence type="ECO:0000259" key="4">
    <source>
        <dbReference type="PROSITE" id="PS50994"/>
    </source>
</evidence>
<dbReference type="GO" id="GO:0015074">
    <property type="term" value="P:DNA integration"/>
    <property type="evidence" value="ECO:0007669"/>
    <property type="project" value="InterPro"/>
</dbReference>
<dbReference type="EMBL" id="JBBCAQ010000037">
    <property type="protein sequence ID" value="KAK7574193.1"/>
    <property type="molecule type" value="Genomic_DNA"/>
</dbReference>
<dbReference type="Pfam" id="PF17921">
    <property type="entry name" value="Integrase_H2C2"/>
    <property type="match status" value="1"/>
</dbReference>
<evidence type="ECO:0000256" key="2">
    <source>
        <dbReference type="ARBA" id="ARBA00023268"/>
    </source>
</evidence>
<dbReference type="InterPro" id="IPR012337">
    <property type="entry name" value="RNaseH-like_sf"/>
</dbReference>
<dbReference type="InterPro" id="IPR001584">
    <property type="entry name" value="Integrase_cat-core"/>
</dbReference>
<protein>
    <recommendedName>
        <fullName evidence="1">RNA-directed DNA polymerase</fullName>
        <ecNumber evidence="1">2.7.7.49</ecNumber>
    </recommendedName>
</protein>
<organism evidence="5 6">
    <name type="scientific">Parthenolecanium corni</name>
    <dbReference type="NCBI Taxonomy" id="536013"/>
    <lineage>
        <taxon>Eukaryota</taxon>
        <taxon>Metazoa</taxon>
        <taxon>Ecdysozoa</taxon>
        <taxon>Arthropoda</taxon>
        <taxon>Hexapoda</taxon>
        <taxon>Insecta</taxon>
        <taxon>Pterygota</taxon>
        <taxon>Neoptera</taxon>
        <taxon>Paraneoptera</taxon>
        <taxon>Hemiptera</taxon>
        <taxon>Sternorrhyncha</taxon>
        <taxon>Coccoidea</taxon>
        <taxon>Coccidae</taxon>
        <taxon>Parthenolecanium</taxon>
    </lineage>
</organism>
<dbReference type="GO" id="GO:0003676">
    <property type="term" value="F:nucleic acid binding"/>
    <property type="evidence" value="ECO:0007669"/>
    <property type="project" value="InterPro"/>
</dbReference>
<gene>
    <name evidence="5" type="ORF">V9T40_011384</name>
</gene>
<feature type="domain" description="Integrase catalytic" evidence="4">
    <location>
        <begin position="617"/>
        <end position="772"/>
    </location>
</feature>
<feature type="compositionally biased region" description="Acidic residues" evidence="3">
    <location>
        <begin position="79"/>
        <end position="94"/>
    </location>
</feature>
<dbReference type="PANTHER" id="PTHR37984:SF5">
    <property type="entry name" value="PROTEIN NYNRIN-LIKE"/>
    <property type="match status" value="1"/>
</dbReference>
<feature type="compositionally biased region" description="Acidic residues" evidence="3">
    <location>
        <begin position="790"/>
        <end position="801"/>
    </location>
</feature>
<feature type="region of interest" description="Disordered" evidence="3">
    <location>
        <begin position="1"/>
        <end position="20"/>
    </location>
</feature>
<dbReference type="PROSITE" id="PS50994">
    <property type="entry name" value="INTEGRASE"/>
    <property type="match status" value="1"/>
</dbReference>
<comment type="caution">
    <text evidence="5">The sequence shown here is derived from an EMBL/GenBank/DDBJ whole genome shotgun (WGS) entry which is preliminary data.</text>
</comment>
<evidence type="ECO:0000256" key="3">
    <source>
        <dbReference type="SAM" id="MobiDB-lite"/>
    </source>
</evidence>
<dbReference type="Pfam" id="PF17919">
    <property type="entry name" value="RT_RNaseH_2"/>
    <property type="match status" value="1"/>
</dbReference>
<dbReference type="GO" id="GO:0042575">
    <property type="term" value="C:DNA polymerase complex"/>
    <property type="evidence" value="ECO:0007669"/>
    <property type="project" value="UniProtKB-ARBA"/>
</dbReference>
<dbReference type="AlphaFoldDB" id="A0AAN9T5D6"/>
<dbReference type="PANTHER" id="PTHR37984">
    <property type="entry name" value="PROTEIN CBG26694"/>
    <property type="match status" value="1"/>
</dbReference>
<dbReference type="InterPro" id="IPR041577">
    <property type="entry name" value="RT_RNaseH_2"/>
</dbReference>
<dbReference type="SUPFAM" id="SSF56672">
    <property type="entry name" value="DNA/RNA polymerases"/>
    <property type="match status" value="1"/>
</dbReference>
<sequence length="969" mass="110934">MPEHHPPPPPQYIIEESDDEVVGRNISKEILKTKFDDKFNAFVNATVEKTNASCLESNNPAPPSPSLSSVSEAGSYSDSDSEDLNTEFNDTENDDVLVEFAEGFEKKRKAEINEKETTVKRLKMISSQEASSEDTHDFEPQVSSTQNPSDANNGISPDQEQNIVPEEPVREIVQHDNEVQDQNIVPVEPAHEIAQYDNEVDPGDRTLNLTPEIVSEMPGFDDVLESFHSVSTTCPKFQNKTEHFTFKIKEITNPSETIQKEIGKVLEFGKRKARAHHKVGVTLWNNNDDQKPIYISFRRADQIDAEVLFQQIEAVIQSNETFLALGPHHLKLTTVEAIDGRGRIQNLDSGVDIVRLGGGIEALNLFQEFLKDHKITVYKDILGKNVVFEEKRNSSEKYIDLFYHNEHFELINSMMGFIGTSYYCQFCRMEYSNLSSHKCPNACKRYTYWKTDHHALTYFLKTAELTSQRVNRWRLYINNYDIKAIEHIPGKDNVAPDALSRYFEVINGPKDMTYPPLMFIVKEKVRHVEVINGIAYYINRDGQSRIYAPICVRADFIRFYHDRYSHPGVKKTLQVIRYHFDWPKCKDQVIDFCRSCMTCCKNKAINYSPVGQFKSIEAKEPLEMISVDIFGPVTKTNKGNTKLIVIMDVFTKFTYPVAKSAMNNCCDAINQSMSEYGKVKIILTIGALTFTSPKWKQYWYEKGVRIRLTSVYTPQSNPVETRMKVIGDCLRIYCPSEHHKWDEHLLKIEHRLNETEHIVTGTAPVTLFLKKKDQRIAASTHLAGQREDNVGETDEVEDGETSDAVGFSREEKVKDKYEKEDKSKRYQILEKSSKTDNCQRKGKQQIAFDLLKRQIAEQLLQVHPDWTKPFYIATDASNYAVARMVMQLRDNGEQDVVAIEHIPGKENVAPDALSRYFKVMNGPKDMTYPPVMFIEDNGQGGNTLETIMQNMSDLKKLCLEVGKAVKDKL</sequence>
<dbReference type="EC" id="2.7.7.49" evidence="1"/>
<dbReference type="InterPro" id="IPR043502">
    <property type="entry name" value="DNA/RNA_pol_sf"/>
</dbReference>
<keyword evidence="6" id="KW-1185">Reference proteome</keyword>
<dbReference type="Gene3D" id="1.10.340.70">
    <property type="match status" value="1"/>
</dbReference>
<feature type="region of interest" description="Disordered" evidence="3">
    <location>
        <begin position="125"/>
        <end position="161"/>
    </location>
</feature>
<dbReference type="InterPro" id="IPR036397">
    <property type="entry name" value="RNaseH_sf"/>
</dbReference>
<dbReference type="InterPro" id="IPR050951">
    <property type="entry name" value="Retrovirus_Pol_polyprotein"/>
</dbReference>
<dbReference type="Gene3D" id="3.30.420.10">
    <property type="entry name" value="Ribonuclease H-like superfamily/Ribonuclease H"/>
    <property type="match status" value="1"/>
</dbReference>
<name>A0AAN9T5D6_9HEMI</name>
<proteinExistence type="predicted"/>
<feature type="region of interest" description="Disordered" evidence="3">
    <location>
        <begin position="782"/>
        <end position="802"/>
    </location>
</feature>